<evidence type="ECO:0000313" key="1">
    <source>
        <dbReference type="Proteomes" id="UP000504635"/>
    </source>
</evidence>
<dbReference type="RefSeq" id="XP_030753237.1">
    <property type="nucleotide sequence ID" value="XM_030897377.1"/>
</dbReference>
<dbReference type="Proteomes" id="UP000504635">
    <property type="component" value="Unplaced"/>
</dbReference>
<evidence type="ECO:0000313" key="2">
    <source>
        <dbReference type="RefSeq" id="XP_030751331.1"/>
    </source>
</evidence>
<dbReference type="GeneID" id="115880223"/>
<dbReference type="RefSeq" id="XP_030758529.1">
    <property type="nucleotide sequence ID" value="XM_030902669.1"/>
</dbReference>
<keyword evidence="1" id="KW-1185">Reference proteome</keyword>
<reference evidence="2 3" key="1">
    <citation type="submission" date="2025-04" db="UniProtKB">
        <authorList>
            <consortium name="RefSeq"/>
        </authorList>
    </citation>
    <scope>IDENTIFICATION</scope>
    <source>
        <tissue evidence="2 3">Gonads</tissue>
    </source>
</reference>
<evidence type="ECO:0000313" key="4">
    <source>
        <dbReference type="RefSeq" id="XP_030758529.1"/>
    </source>
</evidence>
<dbReference type="KEGG" id="soy:115880223"/>
<organism evidence="1 3">
    <name type="scientific">Sitophilus oryzae</name>
    <name type="common">Rice weevil</name>
    <name type="synonym">Curculio oryzae</name>
    <dbReference type="NCBI Taxonomy" id="7048"/>
    <lineage>
        <taxon>Eukaryota</taxon>
        <taxon>Metazoa</taxon>
        <taxon>Ecdysozoa</taxon>
        <taxon>Arthropoda</taxon>
        <taxon>Hexapoda</taxon>
        <taxon>Insecta</taxon>
        <taxon>Pterygota</taxon>
        <taxon>Neoptera</taxon>
        <taxon>Endopterygota</taxon>
        <taxon>Coleoptera</taxon>
        <taxon>Polyphaga</taxon>
        <taxon>Cucujiformia</taxon>
        <taxon>Curculionidae</taxon>
        <taxon>Dryophthorinae</taxon>
        <taxon>Sitophilus</taxon>
    </lineage>
</organism>
<sequence>MDPIATGSGSAPNFKKIGVSRNELFAILKSVNFYKQSSSQCNEHLVSYIKDKLSIDKLSKISENRLKEVVKVFVSKLLTKWKQSHHIEARFMKKNTYWIAGAVNFPNLQYTVSTPTTSTQGRPKKLFSQKCKRSQQREIRPIVSELCSEKLAYAVESSLVKSGKRTAAKVVNLALSSTPKRLKKMKQVHDSSSTFTMDLYTPEEALGLIVDLGLTKDDYITLQRGAKRKGANIYPSYPAIAEVKKKCYPPGMFITETEATIPLQNLLDLTISRLAHIQSEVLLQNVPDEVININVFYKWGLDGSGGHSIYKQNFANHSEYGDANIILCTIVPLEISIQSRSGKQIFWKNRSPSSTRYCRVVSFKLKKETKETMKEEYLEIENQANNLRPTNIFIGNKELAFKHILVCTMMDGKTCNVLTDTASSQACNVCKATPKDINNIEKMVNIACDSSTYKFGISVLHAYLRCYEYLLHISYKMDNKEWQARSQEAKESVKNRKKAITSQFYSEMGLVVDHPKQGGGNSNDGNTARKFFDNPVLVSEITGVDKDLISRFANILSAISSGHYINENKFKIYCLETAQMCIQLYGWYKMSATVHKLLLHGSDIIRSFPLPIGQLSEDVLEASHKSYKNLRLFHARKTSRINTNTDIINWLLVSSDPVITSCRKDVQKKRKPFSAVVIGMLKEPEFLGQMYVEQADDSDSDIQEEENT</sequence>
<gene>
    <name evidence="3" type="primary">LOC115880223</name>
    <name evidence="2" type="synonym">LOC115878853</name>
    <name evidence="4" type="synonym">LOC115884168</name>
    <name evidence="5" type="synonym">LOC115889134</name>
</gene>
<evidence type="ECO:0000313" key="3">
    <source>
        <dbReference type="RefSeq" id="XP_030753237.1"/>
    </source>
</evidence>
<dbReference type="RefSeq" id="XP_030764926.1">
    <property type="nucleotide sequence ID" value="XM_030909066.1"/>
</dbReference>
<dbReference type="RefSeq" id="XP_030751331.1">
    <property type="nucleotide sequence ID" value="XM_030895471.1"/>
</dbReference>
<name>A0A6J2XPE3_SITOR</name>
<evidence type="ECO:0000313" key="5">
    <source>
        <dbReference type="RefSeq" id="XP_030764926.1"/>
    </source>
</evidence>
<proteinExistence type="predicted"/>
<accession>A0A6J2XPE3</accession>
<dbReference type="KEGG" id="soy:115889134"/>
<dbReference type="OrthoDB" id="7450257at2759"/>
<dbReference type="AlphaFoldDB" id="A0A6J2XPE3"/>
<protein>
    <submittedName>
        <fullName evidence="2">Uncharacterized protein LOC115878853</fullName>
    </submittedName>
    <submittedName>
        <fullName evidence="3">Uncharacterized protein LOC115880223</fullName>
    </submittedName>
    <submittedName>
        <fullName evidence="4">Uncharacterized protein LOC115884168</fullName>
    </submittedName>
    <submittedName>
        <fullName evidence="5">Uncharacterized protein LOC115889134</fullName>
    </submittedName>
</protein>
<dbReference type="KEGG" id="soy:115878853"/>
<dbReference type="KEGG" id="soy:115884168"/>